<dbReference type="EMBL" id="MU006250">
    <property type="protein sequence ID" value="KAF2818612.1"/>
    <property type="molecule type" value="Genomic_DNA"/>
</dbReference>
<dbReference type="PANTHER" id="PTHR28184">
    <property type="entry name" value="MITOCHONDRIAL HOMOLOGOUS RECOMBINATION PROTEIN 1"/>
    <property type="match status" value="1"/>
</dbReference>
<dbReference type="GO" id="GO:0005739">
    <property type="term" value="C:mitochondrion"/>
    <property type="evidence" value="ECO:0007669"/>
    <property type="project" value="UniProtKB-SubCell"/>
</dbReference>
<dbReference type="GO" id="GO:1990904">
    <property type="term" value="C:ribonucleoprotein complex"/>
    <property type="evidence" value="ECO:0007669"/>
    <property type="project" value="UniProtKB-KW"/>
</dbReference>
<evidence type="ECO:0000256" key="7">
    <source>
        <dbReference type="ARBA" id="ARBA00023274"/>
    </source>
</evidence>
<dbReference type="GO" id="GO:0000150">
    <property type="term" value="F:DNA strand exchange activity"/>
    <property type="evidence" value="ECO:0007669"/>
    <property type="project" value="InterPro"/>
</dbReference>
<dbReference type="OrthoDB" id="5333655at2759"/>
<evidence type="ECO:0000256" key="5">
    <source>
        <dbReference type="ARBA" id="ARBA00023128"/>
    </source>
</evidence>
<evidence type="ECO:0000313" key="10">
    <source>
        <dbReference type="Proteomes" id="UP000799424"/>
    </source>
</evidence>
<sequence length="488" mass="55530">MPRTLTRLRYRTPPKPINFARTINARRLPREGVLESQVAKYVARQSNPGQVRLQVIVNPKARRPATGQSKTPPWKPFTLRDVVDPDGKARHGEIVYIFRNTKSDQIIYSLSELLNEHHLDQLPFIGKHSKPPALRPDEWVPHCVLTFPTAEQGHNAYRKLREFRKLHELSWVKTTPHLKQMPIKQRIKHIMDQRANTSADIAAVLRIQGAHGAKMQEALNLQQRRAKKYLDKKWAEIDALANAATAKAKEADSVKWLEHQIRSLTMKLNMKHNQNEADQKRLKGARSIQEIRLRKIQYAQRKVEQFKTIQEGLTRTAAPAEELGAEGKLNELKDQASVLRKAVATLDPTRRAEDLKLDRKTLAGLEDEIATLEAAFEAKSLSEARNHHIARSVLPDHLKKALPTPYTLEGISVRWADVQDALRASGKWPELIEHEALDVNKVRNGTMLLSAQDFDIEVNNEVNSIVQMLQAQMEGRKPARPMKLTAAA</sequence>
<accession>A0A6A6ZBZ3</accession>
<keyword evidence="5" id="KW-0496">Mitochondrion</keyword>
<dbReference type="GO" id="GO:0003735">
    <property type="term" value="F:structural constituent of ribosome"/>
    <property type="evidence" value="ECO:0007669"/>
    <property type="project" value="TreeGrafter"/>
</dbReference>
<evidence type="ECO:0000256" key="1">
    <source>
        <dbReference type="ARBA" id="ARBA00004173"/>
    </source>
</evidence>
<evidence type="ECO:0000256" key="3">
    <source>
        <dbReference type="ARBA" id="ARBA00022980"/>
    </source>
</evidence>
<comment type="similarity">
    <text evidence="2">Belongs to the mitochondrion-specific ribosomal protein mL67 family.</text>
</comment>
<keyword evidence="6" id="KW-0804">Transcription</keyword>
<dbReference type="InterPro" id="IPR024629">
    <property type="entry name" value="Ribosomal_mL67"/>
</dbReference>
<reference evidence="9" key="1">
    <citation type="journal article" date="2020" name="Stud. Mycol.">
        <title>101 Dothideomycetes genomes: a test case for predicting lifestyles and emergence of pathogens.</title>
        <authorList>
            <person name="Haridas S."/>
            <person name="Albert R."/>
            <person name="Binder M."/>
            <person name="Bloem J."/>
            <person name="Labutti K."/>
            <person name="Salamov A."/>
            <person name="Andreopoulos B."/>
            <person name="Baker S."/>
            <person name="Barry K."/>
            <person name="Bills G."/>
            <person name="Bluhm B."/>
            <person name="Cannon C."/>
            <person name="Castanera R."/>
            <person name="Culley D."/>
            <person name="Daum C."/>
            <person name="Ezra D."/>
            <person name="Gonzalez J."/>
            <person name="Henrissat B."/>
            <person name="Kuo A."/>
            <person name="Liang C."/>
            <person name="Lipzen A."/>
            <person name="Lutzoni F."/>
            <person name="Magnuson J."/>
            <person name="Mondo S."/>
            <person name="Nolan M."/>
            <person name="Ohm R."/>
            <person name="Pangilinan J."/>
            <person name="Park H.-J."/>
            <person name="Ramirez L."/>
            <person name="Alfaro M."/>
            <person name="Sun H."/>
            <person name="Tritt A."/>
            <person name="Yoshinaga Y."/>
            <person name="Zwiers L.-H."/>
            <person name="Turgeon B."/>
            <person name="Goodwin S."/>
            <person name="Spatafora J."/>
            <person name="Crous P."/>
            <person name="Grigoriev I."/>
        </authorList>
    </citation>
    <scope>NUCLEOTIDE SEQUENCE</scope>
    <source>
        <strain evidence="9">CBS 113818</strain>
    </source>
</reference>
<evidence type="ECO:0000256" key="2">
    <source>
        <dbReference type="ARBA" id="ARBA00010741"/>
    </source>
</evidence>
<dbReference type="GO" id="GO:0005840">
    <property type="term" value="C:ribosome"/>
    <property type="evidence" value="ECO:0007669"/>
    <property type="project" value="UniProtKB-KW"/>
</dbReference>
<organism evidence="9 10">
    <name type="scientific">Ophiobolus disseminans</name>
    <dbReference type="NCBI Taxonomy" id="1469910"/>
    <lineage>
        <taxon>Eukaryota</taxon>
        <taxon>Fungi</taxon>
        <taxon>Dikarya</taxon>
        <taxon>Ascomycota</taxon>
        <taxon>Pezizomycotina</taxon>
        <taxon>Dothideomycetes</taxon>
        <taxon>Pleosporomycetidae</taxon>
        <taxon>Pleosporales</taxon>
        <taxon>Pleosporineae</taxon>
        <taxon>Phaeosphaeriaceae</taxon>
        <taxon>Ophiobolus</taxon>
    </lineage>
</organism>
<protein>
    <recommendedName>
        <fullName evidence="8">Large ribosomal subunit protein mL67</fullName>
    </recommendedName>
</protein>
<keyword evidence="3" id="KW-0689">Ribosomal protein</keyword>
<keyword evidence="10" id="KW-1185">Reference proteome</keyword>
<comment type="subcellular location">
    <subcellularLocation>
        <location evidence="1">Mitochondrion</location>
    </subcellularLocation>
</comment>
<dbReference type="PANTHER" id="PTHR28184:SF1">
    <property type="entry name" value="LARGE RIBOSOMAL SUBUNIT PROTEIN ML67"/>
    <property type="match status" value="1"/>
</dbReference>
<dbReference type="GO" id="GO:0003697">
    <property type="term" value="F:single-stranded DNA binding"/>
    <property type="evidence" value="ECO:0007669"/>
    <property type="project" value="InterPro"/>
</dbReference>
<evidence type="ECO:0000313" key="9">
    <source>
        <dbReference type="EMBL" id="KAF2818612.1"/>
    </source>
</evidence>
<keyword evidence="4" id="KW-0805">Transcription regulation</keyword>
<name>A0A6A6ZBZ3_9PLEO</name>
<gene>
    <name evidence="9" type="ORF">CC86DRAFT_336750</name>
</gene>
<dbReference type="Pfam" id="PF12829">
    <property type="entry name" value="Mhr1"/>
    <property type="match status" value="1"/>
</dbReference>
<evidence type="ECO:0000256" key="4">
    <source>
        <dbReference type="ARBA" id="ARBA00023015"/>
    </source>
</evidence>
<keyword evidence="7" id="KW-0687">Ribonucleoprotein</keyword>
<dbReference type="Proteomes" id="UP000799424">
    <property type="component" value="Unassembled WGS sequence"/>
</dbReference>
<evidence type="ECO:0000256" key="6">
    <source>
        <dbReference type="ARBA" id="ARBA00023163"/>
    </source>
</evidence>
<dbReference type="AlphaFoldDB" id="A0A6A6ZBZ3"/>
<evidence type="ECO:0000256" key="8">
    <source>
        <dbReference type="ARBA" id="ARBA00035185"/>
    </source>
</evidence>
<proteinExistence type="inferred from homology"/>